<name>A0A6L9S1W8_9ACTN</name>
<feature type="transmembrane region" description="Helical" evidence="11">
    <location>
        <begin position="367"/>
        <end position="384"/>
    </location>
</feature>
<dbReference type="EMBL" id="JAAGOA010000002">
    <property type="protein sequence ID" value="NED99062.1"/>
    <property type="molecule type" value="Genomic_DNA"/>
</dbReference>
<organism evidence="12 13">
    <name type="scientific">Phytoactinopolyspora halotolerans</name>
    <dbReference type="NCBI Taxonomy" id="1981512"/>
    <lineage>
        <taxon>Bacteria</taxon>
        <taxon>Bacillati</taxon>
        <taxon>Actinomycetota</taxon>
        <taxon>Actinomycetes</taxon>
        <taxon>Jiangellales</taxon>
        <taxon>Jiangellaceae</taxon>
        <taxon>Phytoactinopolyspora</taxon>
    </lineage>
</organism>
<evidence type="ECO:0000256" key="11">
    <source>
        <dbReference type="SAM" id="Phobius"/>
    </source>
</evidence>
<gene>
    <name evidence="12" type="ORF">G1H10_02650</name>
</gene>
<evidence type="ECO:0000256" key="3">
    <source>
        <dbReference type="ARBA" id="ARBA00022475"/>
    </source>
</evidence>
<feature type="transmembrane region" description="Helical" evidence="11">
    <location>
        <begin position="234"/>
        <end position="252"/>
    </location>
</feature>
<reference evidence="12 13" key="1">
    <citation type="submission" date="2020-02" db="EMBL/GenBank/DDBJ databases">
        <authorList>
            <person name="Li X.-J."/>
            <person name="Han X.-M."/>
        </authorList>
    </citation>
    <scope>NUCLEOTIDE SEQUENCE [LARGE SCALE GENOMIC DNA]</scope>
    <source>
        <strain evidence="12 13">CCTCC AB 2017055</strain>
    </source>
</reference>
<comment type="caution">
    <text evidence="12">The sequence shown here is derived from an EMBL/GenBank/DDBJ whole genome shotgun (WGS) entry which is preliminary data.</text>
</comment>
<keyword evidence="4" id="KW-0997">Cell inner membrane</keyword>
<keyword evidence="3" id="KW-1003">Cell membrane</keyword>
<dbReference type="PANTHER" id="PTHR32196:SF32">
    <property type="entry name" value="XYLOSE TRANSPORT SYSTEM PERMEASE PROTEIN XYLH"/>
    <property type="match status" value="1"/>
</dbReference>
<evidence type="ECO:0000313" key="13">
    <source>
        <dbReference type="Proteomes" id="UP000475214"/>
    </source>
</evidence>
<comment type="subcellular location">
    <subcellularLocation>
        <location evidence="1">Cell membrane</location>
        <topology evidence="1">Multi-pass membrane protein</topology>
    </subcellularLocation>
</comment>
<evidence type="ECO:0000256" key="9">
    <source>
        <dbReference type="ARBA" id="ARBA00035611"/>
    </source>
</evidence>
<keyword evidence="8 11" id="KW-0472">Membrane</keyword>
<evidence type="ECO:0000256" key="10">
    <source>
        <dbReference type="ARBA" id="ARBA00035686"/>
    </source>
</evidence>
<keyword evidence="6 11" id="KW-0812">Transmembrane</keyword>
<sequence>MSTAGGGWRDAVARLRHGDLSIVPVAITLAVIWIVFYSLDSIFLSPRNLSFLFLQIAVIGTIALGVTFVLLIGEIDLSVAVTSGVCAAVTGVLVTRQGWDPVPAILLALAIGAAVGAFQGFFVAVVGVPSFVVTLAGLLGLQGVMLLILGRGGSVNVNEDLIRDLTTTYLSEPVGWLLAAAIAGIYALVQVRRRAKRLASGLSAPGLRGLLIRVALVVAMLAVVVNVLNDYRGIPLASALLVALVAIFGYVTRWMRFGRYLYAIGGNAEAARRAGIDVAKVRIAAFTLSSLLCAVAGVIGASRFASVSYTAFAGGPLLLEAIAAAVIGGATIFGGRGSPWGALLGALVMGSLSNGLDLMQAGTGTKLAISGAILLVAVTGDALSQRGRGDIGVKG</sequence>
<evidence type="ECO:0000256" key="7">
    <source>
        <dbReference type="ARBA" id="ARBA00022989"/>
    </source>
</evidence>
<evidence type="ECO:0000313" key="12">
    <source>
        <dbReference type="EMBL" id="NED99062.1"/>
    </source>
</evidence>
<feature type="transmembrane region" description="Helical" evidence="11">
    <location>
        <begin position="79"/>
        <end position="99"/>
    </location>
</feature>
<evidence type="ECO:0000256" key="8">
    <source>
        <dbReference type="ARBA" id="ARBA00023136"/>
    </source>
</evidence>
<dbReference type="Pfam" id="PF02653">
    <property type="entry name" value="BPD_transp_2"/>
    <property type="match status" value="1"/>
</dbReference>
<feature type="transmembrane region" description="Helical" evidence="11">
    <location>
        <begin position="51"/>
        <end position="72"/>
    </location>
</feature>
<comment type="function">
    <text evidence="9">Part of the binding-protein-dependent transport system for D-xylose. Probably responsible for the translocation of the substrate across the membrane.</text>
</comment>
<dbReference type="Proteomes" id="UP000475214">
    <property type="component" value="Unassembled WGS sequence"/>
</dbReference>
<dbReference type="GO" id="GO:0005886">
    <property type="term" value="C:plasma membrane"/>
    <property type="evidence" value="ECO:0007669"/>
    <property type="project" value="UniProtKB-SubCell"/>
</dbReference>
<evidence type="ECO:0000256" key="4">
    <source>
        <dbReference type="ARBA" id="ARBA00022519"/>
    </source>
</evidence>
<evidence type="ECO:0000256" key="2">
    <source>
        <dbReference type="ARBA" id="ARBA00022448"/>
    </source>
</evidence>
<proteinExistence type="predicted"/>
<feature type="transmembrane region" description="Helical" evidence="11">
    <location>
        <begin position="283"/>
        <end position="305"/>
    </location>
</feature>
<feature type="transmembrane region" description="Helical" evidence="11">
    <location>
        <begin position="210"/>
        <end position="228"/>
    </location>
</feature>
<feature type="transmembrane region" description="Helical" evidence="11">
    <location>
        <begin position="105"/>
        <end position="124"/>
    </location>
</feature>
<keyword evidence="5" id="KW-0762">Sugar transport</keyword>
<dbReference type="InterPro" id="IPR001851">
    <property type="entry name" value="ABC_transp_permease"/>
</dbReference>
<evidence type="ECO:0000256" key="1">
    <source>
        <dbReference type="ARBA" id="ARBA00004651"/>
    </source>
</evidence>
<dbReference type="PANTHER" id="PTHR32196">
    <property type="entry name" value="ABC TRANSPORTER PERMEASE PROTEIN YPHD-RELATED-RELATED"/>
    <property type="match status" value="1"/>
</dbReference>
<feature type="transmembrane region" description="Helical" evidence="11">
    <location>
        <begin position="311"/>
        <end position="333"/>
    </location>
</feature>
<dbReference type="AlphaFoldDB" id="A0A6L9S1W8"/>
<keyword evidence="13" id="KW-1185">Reference proteome</keyword>
<accession>A0A6L9S1W8</accession>
<dbReference type="CDD" id="cd06579">
    <property type="entry name" value="TM_PBP1_transp_AraH_like"/>
    <property type="match status" value="1"/>
</dbReference>
<keyword evidence="7 11" id="KW-1133">Transmembrane helix</keyword>
<keyword evidence="2" id="KW-0813">Transport</keyword>
<feature type="transmembrane region" description="Helical" evidence="11">
    <location>
        <begin position="169"/>
        <end position="189"/>
    </location>
</feature>
<feature type="transmembrane region" description="Helical" evidence="11">
    <location>
        <begin position="20"/>
        <end position="39"/>
    </location>
</feature>
<evidence type="ECO:0000256" key="6">
    <source>
        <dbReference type="ARBA" id="ARBA00022692"/>
    </source>
</evidence>
<protein>
    <recommendedName>
        <fullName evidence="10">Xylose transport system permease protein XylH</fullName>
    </recommendedName>
</protein>
<feature type="transmembrane region" description="Helical" evidence="11">
    <location>
        <begin position="131"/>
        <end position="149"/>
    </location>
</feature>
<dbReference type="GO" id="GO:0022857">
    <property type="term" value="F:transmembrane transporter activity"/>
    <property type="evidence" value="ECO:0007669"/>
    <property type="project" value="InterPro"/>
</dbReference>
<evidence type="ECO:0000256" key="5">
    <source>
        <dbReference type="ARBA" id="ARBA00022597"/>
    </source>
</evidence>